<evidence type="ECO:0000259" key="4">
    <source>
        <dbReference type="Pfam" id="PF07992"/>
    </source>
</evidence>
<comment type="similarity">
    <text evidence="1">Belongs to the class-II pyridine nucleotide-disulfide oxidoreductase family.</text>
</comment>
<evidence type="ECO:0000256" key="1">
    <source>
        <dbReference type="ARBA" id="ARBA00009333"/>
    </source>
</evidence>
<dbReference type="Proteomes" id="UP000308133">
    <property type="component" value="Unassembled WGS sequence"/>
</dbReference>
<accession>A0A4U7B0F8</accession>
<sequence length="314" mass="33906">MSPTNTASYDVIIIGAGPAGLSAALGLARHLWRVSVIDSGSYRNDVATHMHNVAGWDHVPPSEFRAATRKQILGRYNTVEFADGAEVTGVEKLEEKGFEAIAEDGRRFRGRKLVLATGFRDVMPDLPGYEQSWGSEIFHCLFCHGYEESGADSAGVLAMDMLASVQNATMVCRFAARLAKRVTVYTNGNKELAETLEGSFGTQTVSIDARKFAHLEKAKSRPGIVLHFDDGTEKEERFLAHAPKTTLRGPFVKAFTLEKSDQGDLKVLAPFNKTSVQGVFAAGDCSTFMKSVAQAMLHGSLVAAGVSAELGTET</sequence>
<dbReference type="Pfam" id="PF07992">
    <property type="entry name" value="Pyr_redox_2"/>
    <property type="match status" value="1"/>
</dbReference>
<evidence type="ECO:0000313" key="6">
    <source>
        <dbReference type="Proteomes" id="UP000308133"/>
    </source>
</evidence>
<dbReference type="GO" id="GO:0016491">
    <property type="term" value="F:oxidoreductase activity"/>
    <property type="evidence" value="ECO:0007669"/>
    <property type="project" value="UniProtKB-KW"/>
</dbReference>
<evidence type="ECO:0000313" key="5">
    <source>
        <dbReference type="EMBL" id="TKX22460.1"/>
    </source>
</evidence>
<reference evidence="5 6" key="1">
    <citation type="submission" date="2018-02" db="EMBL/GenBank/DDBJ databases">
        <title>Draft genome sequences of Elsinoe sp., causing black scab on jojoba.</title>
        <authorList>
            <person name="Stodart B."/>
            <person name="Jeffress S."/>
            <person name="Ash G."/>
            <person name="Arun Chinnappa K."/>
        </authorList>
    </citation>
    <scope>NUCLEOTIDE SEQUENCE [LARGE SCALE GENOMIC DNA]</scope>
    <source>
        <strain evidence="5 6">Hillstone_2</strain>
    </source>
</reference>
<organism evidence="5 6">
    <name type="scientific">Elsinoe australis</name>
    <dbReference type="NCBI Taxonomy" id="40998"/>
    <lineage>
        <taxon>Eukaryota</taxon>
        <taxon>Fungi</taxon>
        <taxon>Dikarya</taxon>
        <taxon>Ascomycota</taxon>
        <taxon>Pezizomycotina</taxon>
        <taxon>Dothideomycetes</taxon>
        <taxon>Dothideomycetidae</taxon>
        <taxon>Myriangiales</taxon>
        <taxon>Elsinoaceae</taxon>
        <taxon>Elsinoe</taxon>
    </lineage>
</organism>
<evidence type="ECO:0000256" key="2">
    <source>
        <dbReference type="ARBA" id="ARBA00022630"/>
    </source>
</evidence>
<dbReference type="InterPro" id="IPR050097">
    <property type="entry name" value="Ferredoxin-NADP_redctase_2"/>
</dbReference>
<dbReference type="PRINTS" id="PR00368">
    <property type="entry name" value="FADPNR"/>
</dbReference>
<dbReference type="GO" id="GO:0097237">
    <property type="term" value="P:cellular response to toxic substance"/>
    <property type="evidence" value="ECO:0007669"/>
    <property type="project" value="UniProtKB-ARBA"/>
</dbReference>
<proteinExistence type="inferred from homology"/>
<feature type="domain" description="FAD/NAD(P)-binding" evidence="4">
    <location>
        <begin position="9"/>
        <end position="299"/>
    </location>
</feature>
<gene>
    <name evidence="5" type="ORF">C1H76_5242</name>
</gene>
<name>A0A4U7B0F8_9PEZI</name>
<comment type="caution">
    <text evidence="5">The sequence shown here is derived from an EMBL/GenBank/DDBJ whole genome shotgun (WGS) entry which is preliminary data.</text>
</comment>
<dbReference type="InterPro" id="IPR036188">
    <property type="entry name" value="FAD/NAD-bd_sf"/>
</dbReference>
<dbReference type="EMBL" id="PTQR01000066">
    <property type="protein sequence ID" value="TKX22460.1"/>
    <property type="molecule type" value="Genomic_DNA"/>
</dbReference>
<dbReference type="InterPro" id="IPR023753">
    <property type="entry name" value="FAD/NAD-binding_dom"/>
</dbReference>
<protein>
    <submittedName>
        <fullName evidence="5">Thioredoxin reductase gliT</fullName>
    </submittedName>
</protein>
<dbReference type="SUPFAM" id="SSF51905">
    <property type="entry name" value="FAD/NAD(P)-binding domain"/>
    <property type="match status" value="1"/>
</dbReference>
<dbReference type="AlphaFoldDB" id="A0A4U7B0F8"/>
<dbReference type="PANTHER" id="PTHR48105">
    <property type="entry name" value="THIOREDOXIN REDUCTASE 1-RELATED-RELATED"/>
    <property type="match status" value="1"/>
</dbReference>
<evidence type="ECO:0000256" key="3">
    <source>
        <dbReference type="ARBA" id="ARBA00023002"/>
    </source>
</evidence>
<keyword evidence="2" id="KW-0285">Flavoprotein</keyword>
<keyword evidence="3" id="KW-0560">Oxidoreductase</keyword>
<dbReference type="Gene3D" id="3.50.50.60">
    <property type="entry name" value="FAD/NAD(P)-binding domain"/>
    <property type="match status" value="2"/>
</dbReference>
<dbReference type="PRINTS" id="PR00469">
    <property type="entry name" value="PNDRDTASEII"/>
</dbReference>